<comment type="catalytic activity">
    <reaction evidence="7 8">
        <text>UDP-alpha-D-glucose + 2 NAD(+) + H2O = UDP-alpha-D-glucuronate + 2 NADH + 3 H(+)</text>
        <dbReference type="Rhea" id="RHEA:23596"/>
        <dbReference type="ChEBI" id="CHEBI:15377"/>
        <dbReference type="ChEBI" id="CHEBI:15378"/>
        <dbReference type="ChEBI" id="CHEBI:57540"/>
        <dbReference type="ChEBI" id="CHEBI:57945"/>
        <dbReference type="ChEBI" id="CHEBI:58052"/>
        <dbReference type="ChEBI" id="CHEBI:58885"/>
        <dbReference type="EC" id="1.1.1.22"/>
    </reaction>
</comment>
<dbReference type="EC" id="1.1.1.22" evidence="3 8"/>
<dbReference type="Pfam" id="PF03720">
    <property type="entry name" value="UDPG_MGDP_dh_C"/>
    <property type="match status" value="1"/>
</dbReference>
<feature type="binding site" evidence="10">
    <location>
        <begin position="268"/>
        <end position="272"/>
    </location>
    <ligand>
        <name>substrate</name>
    </ligand>
</feature>
<reference evidence="13 14" key="1">
    <citation type="submission" date="2013-11" db="EMBL/GenBank/DDBJ databases">
        <title>Metagenomic analysis of a methanogenic consortium involved in long chain n-alkane degradation.</title>
        <authorList>
            <person name="Davidova I.A."/>
            <person name="Callaghan A.V."/>
            <person name="Wawrik B."/>
            <person name="Pruitt S."/>
            <person name="Marks C."/>
            <person name="Duncan K.E."/>
            <person name="Suflita J.M."/>
        </authorList>
    </citation>
    <scope>NUCLEOTIDE SEQUENCE [LARGE SCALE GENOMIC DNA]</scope>
    <source>
        <strain evidence="13 14">SPR</strain>
    </source>
</reference>
<comment type="pathway">
    <text evidence="1">Nucleotide-sugar biosynthesis; UDP-alpha-D-glucuronate biosynthesis; UDP-alpha-D-glucuronate from UDP-alpha-D-glucose: step 1/1.</text>
</comment>
<dbReference type="OrthoDB" id="9803238at2"/>
<keyword evidence="14" id="KW-1185">Reference proteome</keyword>
<dbReference type="Proteomes" id="UP000032233">
    <property type="component" value="Unassembled WGS sequence"/>
</dbReference>
<dbReference type="RefSeq" id="WP_044350334.1">
    <property type="nucleotide sequence ID" value="NZ_AZAC01000027.1"/>
</dbReference>
<dbReference type="GO" id="GO:0051287">
    <property type="term" value="F:NAD binding"/>
    <property type="evidence" value="ECO:0007669"/>
    <property type="project" value="InterPro"/>
</dbReference>
<dbReference type="GO" id="GO:0000271">
    <property type="term" value="P:polysaccharide biosynthetic process"/>
    <property type="evidence" value="ECO:0007669"/>
    <property type="project" value="InterPro"/>
</dbReference>
<dbReference type="AlphaFoldDB" id="A0A0D2J390"/>
<dbReference type="SUPFAM" id="SSF48179">
    <property type="entry name" value="6-phosphogluconate dehydrogenase C-terminal domain-like"/>
    <property type="match status" value="1"/>
</dbReference>
<dbReference type="InterPro" id="IPR036220">
    <property type="entry name" value="UDP-Glc/GDP-Man_DH_C_sf"/>
</dbReference>
<feature type="binding site" evidence="11">
    <location>
        <position position="41"/>
    </location>
    <ligand>
        <name>NAD(+)</name>
        <dbReference type="ChEBI" id="CHEBI:57540"/>
    </ligand>
</feature>
<evidence type="ECO:0000256" key="6">
    <source>
        <dbReference type="ARBA" id="ARBA00023027"/>
    </source>
</evidence>
<dbReference type="InterPro" id="IPR036291">
    <property type="entry name" value="NAD(P)-bd_dom_sf"/>
</dbReference>
<feature type="binding site" evidence="11">
    <location>
        <position position="133"/>
    </location>
    <ligand>
        <name>NAD(+)</name>
        <dbReference type="ChEBI" id="CHEBI:57540"/>
    </ligand>
</feature>
<sequence length="465" mass="50380">MSENQSDFPTIQRVSVIGLGKLGLCTAACFAGAGFEVWGYDANAEVMQELASRRLPIRETDLEKLMPEAWPNLRLAASTEQAVNNAQVIFIIVPTPSGPDGRFDNSFIEKVLAEIGPALKQNYDYKVVDVISTVMPGSSESSFLPLLENLSGKKCGQGFGLAYNPEFIALGSVIQNFLNPDLVLIGCSDQVSGHMVSQVYERTCRSNPKIACMSLINAEISKLSLNCFVTMKISFANELSALCSAIPGADIDTITDALGADTRIGNKYISGGLGFGGPCFPRDNLAFQKSANEFQKKLSISTSVVAANNSVVDELSDIIKQKVAPGERVAILGLSYKPQTQIVERSQSIDIANRLSELGYDVAVHDPMALDEAAKVLTPGMDFCPDPMDCFKKASAVILATNWPEFTKLDWERAADLSRERPLLLDCWRAMRSSPPRGFSYQAWGIGPAADCSQDKNGESPCSMK</sequence>
<evidence type="ECO:0000256" key="7">
    <source>
        <dbReference type="ARBA" id="ARBA00047473"/>
    </source>
</evidence>
<comment type="similarity">
    <text evidence="2 8">Belongs to the UDP-glucose/GDP-mannose dehydrogenase family.</text>
</comment>
<gene>
    <name evidence="13" type="ORF">X474_17910</name>
</gene>
<evidence type="ECO:0000256" key="3">
    <source>
        <dbReference type="ARBA" id="ARBA00012954"/>
    </source>
</evidence>
<dbReference type="Pfam" id="PF03721">
    <property type="entry name" value="UDPG_MGDP_dh_N"/>
    <property type="match status" value="1"/>
</dbReference>
<evidence type="ECO:0000256" key="8">
    <source>
        <dbReference type="PIRNR" id="PIRNR000124"/>
    </source>
</evidence>
<dbReference type="SUPFAM" id="SSF51735">
    <property type="entry name" value="NAD(P)-binding Rossmann-fold domains"/>
    <property type="match status" value="1"/>
</dbReference>
<feature type="binding site" evidence="10">
    <location>
        <position position="276"/>
    </location>
    <ligand>
        <name>substrate</name>
    </ligand>
</feature>
<protein>
    <recommendedName>
        <fullName evidence="4 8">UDP-glucose 6-dehydrogenase</fullName>
        <ecNumber evidence="3 8">1.1.1.22</ecNumber>
    </recommendedName>
</protein>
<feature type="binding site" evidence="10">
    <location>
        <position position="337"/>
    </location>
    <ligand>
        <name>substrate</name>
    </ligand>
</feature>
<dbReference type="PIRSF" id="PIRSF500134">
    <property type="entry name" value="UDPglc_DH_bac"/>
    <property type="match status" value="1"/>
</dbReference>
<evidence type="ECO:0000256" key="11">
    <source>
        <dbReference type="PIRSR" id="PIRSR500134-3"/>
    </source>
</evidence>
<dbReference type="EMBL" id="AZAC01000027">
    <property type="protein sequence ID" value="KIX12659.1"/>
    <property type="molecule type" value="Genomic_DNA"/>
</dbReference>
<evidence type="ECO:0000259" key="12">
    <source>
        <dbReference type="SMART" id="SM00984"/>
    </source>
</evidence>
<dbReference type="InterPro" id="IPR017476">
    <property type="entry name" value="UDP-Glc/GDP-Man"/>
</dbReference>
<dbReference type="PANTHER" id="PTHR43750:SF3">
    <property type="entry name" value="UDP-GLUCOSE 6-DEHYDROGENASE TUAD"/>
    <property type="match status" value="1"/>
</dbReference>
<accession>A0A0D2J390</accession>
<dbReference type="NCBIfam" id="TIGR03026">
    <property type="entry name" value="NDP-sugDHase"/>
    <property type="match status" value="1"/>
</dbReference>
<dbReference type="InterPro" id="IPR028357">
    <property type="entry name" value="UDPglc_DH_bac"/>
</dbReference>
<dbReference type="InterPro" id="IPR014026">
    <property type="entry name" value="UDP-Glc/GDP-Man_DH_dimer"/>
</dbReference>
<evidence type="ECO:0000256" key="10">
    <source>
        <dbReference type="PIRSR" id="PIRSR500134-2"/>
    </source>
</evidence>
<feature type="binding site" evidence="11">
    <location>
        <position position="95"/>
    </location>
    <ligand>
        <name>NAD(+)</name>
        <dbReference type="ChEBI" id="CHEBI:57540"/>
    </ligand>
</feature>
<dbReference type="Gene3D" id="1.20.5.100">
    <property type="entry name" value="Cytochrome c1, transmembrane anchor, C-terminal"/>
    <property type="match status" value="1"/>
</dbReference>
<dbReference type="PATRIC" id="fig|1429043.3.peg.3789"/>
<dbReference type="InterPro" id="IPR008927">
    <property type="entry name" value="6-PGluconate_DH-like_C_sf"/>
</dbReference>
<dbReference type="InterPro" id="IPR014027">
    <property type="entry name" value="UDP-Glc/GDP-Man_DH_C"/>
</dbReference>
<feature type="binding site" evidence="10">
    <location>
        <position position="222"/>
    </location>
    <ligand>
        <name>substrate</name>
    </ligand>
</feature>
<dbReference type="Pfam" id="PF00984">
    <property type="entry name" value="UDPG_MGDP_dh"/>
    <property type="match status" value="1"/>
</dbReference>
<dbReference type="Gene3D" id="3.40.50.720">
    <property type="entry name" value="NAD(P)-binding Rossmann-like Domain"/>
    <property type="match status" value="2"/>
</dbReference>
<feature type="domain" description="UDP-glucose/GDP-mannose dehydrogenase C-terminal" evidence="12">
    <location>
        <begin position="330"/>
        <end position="433"/>
    </location>
</feature>
<dbReference type="GO" id="GO:0006065">
    <property type="term" value="P:UDP-glucuronate biosynthetic process"/>
    <property type="evidence" value="ECO:0007669"/>
    <property type="project" value="UniProtKB-UniPathway"/>
</dbReference>
<dbReference type="SMART" id="SM00984">
    <property type="entry name" value="UDPG_MGDP_dh_C"/>
    <property type="match status" value="1"/>
</dbReference>
<comment type="caution">
    <text evidence="13">The sequence shown here is derived from an EMBL/GenBank/DDBJ whole genome shotgun (WGS) entry which is preliminary data.</text>
</comment>
<evidence type="ECO:0000313" key="14">
    <source>
        <dbReference type="Proteomes" id="UP000032233"/>
    </source>
</evidence>
<evidence type="ECO:0000313" key="13">
    <source>
        <dbReference type="EMBL" id="KIX12659.1"/>
    </source>
</evidence>
<organism evidence="13 14">
    <name type="scientific">Dethiosulfatarculus sandiegensis</name>
    <dbReference type="NCBI Taxonomy" id="1429043"/>
    <lineage>
        <taxon>Bacteria</taxon>
        <taxon>Pseudomonadati</taxon>
        <taxon>Thermodesulfobacteriota</taxon>
        <taxon>Desulfarculia</taxon>
        <taxon>Desulfarculales</taxon>
        <taxon>Desulfarculaceae</taxon>
        <taxon>Dethiosulfatarculus</taxon>
    </lineage>
</organism>
<dbReference type="PIRSF" id="PIRSF000124">
    <property type="entry name" value="UDPglc_GDPman_dh"/>
    <property type="match status" value="1"/>
</dbReference>
<dbReference type="InParanoid" id="A0A0D2J390"/>
<evidence type="ECO:0000256" key="2">
    <source>
        <dbReference type="ARBA" id="ARBA00006601"/>
    </source>
</evidence>
<keyword evidence="6 8" id="KW-0520">NAD</keyword>
<dbReference type="UniPathway" id="UPA00038">
    <property type="reaction ID" value="UER00491"/>
</dbReference>
<evidence type="ECO:0000256" key="1">
    <source>
        <dbReference type="ARBA" id="ARBA00004701"/>
    </source>
</evidence>
<dbReference type="PANTHER" id="PTHR43750">
    <property type="entry name" value="UDP-GLUCOSE 6-DEHYDROGENASE TUAD"/>
    <property type="match status" value="1"/>
</dbReference>
<evidence type="ECO:0000256" key="9">
    <source>
        <dbReference type="PIRSR" id="PIRSR500134-1"/>
    </source>
</evidence>
<proteinExistence type="inferred from homology"/>
<dbReference type="SUPFAM" id="SSF52413">
    <property type="entry name" value="UDP-glucose/GDP-mannose dehydrogenase C-terminal domain"/>
    <property type="match status" value="1"/>
</dbReference>
<name>A0A0D2J390_9BACT</name>
<feature type="active site" description="Nucleophile" evidence="9">
    <location>
        <position position="279"/>
    </location>
</feature>
<dbReference type="GO" id="GO:0003979">
    <property type="term" value="F:UDP-glucose 6-dehydrogenase activity"/>
    <property type="evidence" value="ECO:0007669"/>
    <property type="project" value="UniProtKB-EC"/>
</dbReference>
<evidence type="ECO:0000256" key="4">
    <source>
        <dbReference type="ARBA" id="ARBA00015132"/>
    </source>
</evidence>
<dbReference type="STRING" id="1429043.X474_17910"/>
<evidence type="ECO:0000256" key="5">
    <source>
        <dbReference type="ARBA" id="ARBA00023002"/>
    </source>
</evidence>
<keyword evidence="5 8" id="KW-0560">Oxidoreductase</keyword>
<dbReference type="InterPro" id="IPR001732">
    <property type="entry name" value="UDP-Glc/GDP-Man_DH_N"/>
</dbReference>